<name>A0A975HJD6_9GAMM</name>
<dbReference type="PROSITE" id="PS50893">
    <property type="entry name" value="ABC_TRANSPORTER_2"/>
    <property type="match status" value="1"/>
</dbReference>
<protein>
    <submittedName>
        <fullName evidence="6">ABC transporter ATP-binding protein</fullName>
    </submittedName>
</protein>
<dbReference type="SMART" id="SM00382">
    <property type="entry name" value="AAA"/>
    <property type="match status" value="1"/>
</dbReference>
<dbReference type="AlphaFoldDB" id="A0A975HJD6"/>
<dbReference type="RefSeq" id="WP_208833148.1">
    <property type="nucleotide sequence ID" value="NZ_CP072110.1"/>
</dbReference>
<dbReference type="GO" id="GO:0005524">
    <property type="term" value="F:ATP binding"/>
    <property type="evidence" value="ECO:0007669"/>
    <property type="project" value="UniProtKB-KW"/>
</dbReference>
<proteinExistence type="inferred from homology"/>
<dbReference type="Gene3D" id="3.40.50.300">
    <property type="entry name" value="P-loop containing nucleotide triphosphate hydrolases"/>
    <property type="match status" value="1"/>
</dbReference>
<accession>A0A975HJD6</accession>
<dbReference type="PROSITE" id="PS00211">
    <property type="entry name" value="ABC_TRANSPORTER_1"/>
    <property type="match status" value="1"/>
</dbReference>
<dbReference type="PANTHER" id="PTHR42798:SF7">
    <property type="entry name" value="ALPHA-D-RIBOSE 1-METHYLPHOSPHONATE 5-TRIPHOSPHATE SYNTHASE SUBUNIT PHNL"/>
    <property type="match status" value="1"/>
</dbReference>
<gene>
    <name evidence="6" type="ORF">J1N51_06655</name>
</gene>
<dbReference type="InterPro" id="IPR017911">
    <property type="entry name" value="MacB-like_ATP-bd"/>
</dbReference>
<keyword evidence="2" id="KW-0813">Transport</keyword>
<dbReference type="Pfam" id="PF00005">
    <property type="entry name" value="ABC_tran"/>
    <property type="match status" value="1"/>
</dbReference>
<dbReference type="KEGG" id="psym:J1N51_06655"/>
<dbReference type="CDD" id="cd03255">
    <property type="entry name" value="ABC_MJ0796_LolCDE_FtsE"/>
    <property type="match status" value="1"/>
</dbReference>
<dbReference type="GO" id="GO:0016887">
    <property type="term" value="F:ATP hydrolysis activity"/>
    <property type="evidence" value="ECO:0007669"/>
    <property type="project" value="InterPro"/>
</dbReference>
<dbReference type="SUPFAM" id="SSF52540">
    <property type="entry name" value="P-loop containing nucleoside triphosphate hydrolases"/>
    <property type="match status" value="1"/>
</dbReference>
<keyword evidence="4 6" id="KW-0067">ATP-binding</keyword>
<evidence type="ECO:0000256" key="4">
    <source>
        <dbReference type="ARBA" id="ARBA00022840"/>
    </source>
</evidence>
<evidence type="ECO:0000259" key="5">
    <source>
        <dbReference type="PROSITE" id="PS50893"/>
    </source>
</evidence>
<dbReference type="EMBL" id="CP072110">
    <property type="protein sequence ID" value="QTH65113.1"/>
    <property type="molecule type" value="Genomic_DNA"/>
</dbReference>
<dbReference type="Proteomes" id="UP000682739">
    <property type="component" value="Chromosome"/>
</dbReference>
<comment type="similarity">
    <text evidence="1">Belongs to the ABC transporter superfamily.</text>
</comment>
<dbReference type="InterPro" id="IPR027417">
    <property type="entry name" value="P-loop_NTPase"/>
</dbReference>
<dbReference type="InterPro" id="IPR017871">
    <property type="entry name" value="ABC_transporter-like_CS"/>
</dbReference>
<evidence type="ECO:0000256" key="2">
    <source>
        <dbReference type="ARBA" id="ARBA00022448"/>
    </source>
</evidence>
<organism evidence="6 7">
    <name type="scientific">Psychrosphaera ytuae</name>
    <dbReference type="NCBI Taxonomy" id="2820710"/>
    <lineage>
        <taxon>Bacteria</taxon>
        <taxon>Pseudomonadati</taxon>
        <taxon>Pseudomonadota</taxon>
        <taxon>Gammaproteobacteria</taxon>
        <taxon>Alteromonadales</taxon>
        <taxon>Pseudoalteromonadaceae</taxon>
        <taxon>Psychrosphaera</taxon>
    </lineage>
</organism>
<reference evidence="6" key="1">
    <citation type="submission" date="2021-03" db="EMBL/GenBank/DDBJ databases">
        <title>Description of Psychrosphaera ytuae sp. nov. isolated from deep sea sediment of South China Sea.</title>
        <authorList>
            <person name="Zhang J."/>
            <person name="Xu X.-D."/>
        </authorList>
    </citation>
    <scope>NUCLEOTIDE SEQUENCE</scope>
    <source>
        <strain evidence="6">MTZ26</strain>
    </source>
</reference>
<evidence type="ECO:0000313" key="6">
    <source>
        <dbReference type="EMBL" id="QTH65113.1"/>
    </source>
</evidence>
<evidence type="ECO:0000256" key="3">
    <source>
        <dbReference type="ARBA" id="ARBA00022741"/>
    </source>
</evidence>
<evidence type="ECO:0000256" key="1">
    <source>
        <dbReference type="ARBA" id="ARBA00005417"/>
    </source>
</evidence>
<feature type="domain" description="ABC transporter" evidence="5">
    <location>
        <begin position="7"/>
        <end position="234"/>
    </location>
</feature>
<keyword evidence="3" id="KW-0547">Nucleotide-binding</keyword>
<dbReference type="InterPro" id="IPR003593">
    <property type="entry name" value="AAA+_ATPase"/>
</dbReference>
<keyword evidence="7" id="KW-1185">Reference proteome</keyword>
<dbReference type="InterPro" id="IPR003439">
    <property type="entry name" value="ABC_transporter-like_ATP-bd"/>
</dbReference>
<sequence length="235" mass="26024">MSNHNVIKLSKLKFSYPQAPERTILSIGSWEVQRGEHVFLYGPSGSGKSTLLNILTGMVEPNSGSIAILDTDLATLKNKQKDKFRAQHIGFVFQQLNLIPYLSVRDNILLADYFTAKPAVKEQVEVHLLHLIESLQLPHSILSQPASQLSVGQQQRVAIARAMINKPELLIADEPTSALDQNSRDAFIELLFKLADESQATLVFVSHDKTLASHFGNVLDIESINQVQGQAQDVC</sequence>
<dbReference type="PANTHER" id="PTHR42798">
    <property type="entry name" value="LIPOPROTEIN-RELEASING SYSTEM ATP-BINDING PROTEIN LOLD"/>
    <property type="match status" value="1"/>
</dbReference>
<evidence type="ECO:0000313" key="7">
    <source>
        <dbReference type="Proteomes" id="UP000682739"/>
    </source>
</evidence>